<sequence length="64" mass="7057">MSDYSTRPEDVPAADWAEQQEDADPAREAEEAEVAAERTELGSGEVDEADLAEQQAEVFLDEDE</sequence>
<name>A0ABP7ARF6_9ACTN</name>
<keyword evidence="3" id="KW-1185">Reference proteome</keyword>
<feature type="compositionally biased region" description="Basic and acidic residues" evidence="1">
    <location>
        <begin position="1"/>
        <end position="10"/>
    </location>
</feature>
<evidence type="ECO:0000256" key="1">
    <source>
        <dbReference type="SAM" id="MobiDB-lite"/>
    </source>
</evidence>
<proteinExistence type="predicted"/>
<dbReference type="EMBL" id="BAABAB010000049">
    <property type="protein sequence ID" value="GAA3638958.1"/>
    <property type="molecule type" value="Genomic_DNA"/>
</dbReference>
<dbReference type="RefSeq" id="WP_344809152.1">
    <property type="nucleotide sequence ID" value="NZ_BAABAB010000049.1"/>
</dbReference>
<feature type="compositionally biased region" description="Basic and acidic residues" evidence="1">
    <location>
        <begin position="24"/>
        <end position="40"/>
    </location>
</feature>
<reference evidence="3" key="1">
    <citation type="journal article" date="2019" name="Int. J. Syst. Evol. Microbiol.">
        <title>The Global Catalogue of Microorganisms (GCM) 10K type strain sequencing project: providing services to taxonomists for standard genome sequencing and annotation.</title>
        <authorList>
            <consortium name="The Broad Institute Genomics Platform"/>
            <consortium name="The Broad Institute Genome Sequencing Center for Infectious Disease"/>
            <person name="Wu L."/>
            <person name="Ma J."/>
        </authorList>
    </citation>
    <scope>NUCLEOTIDE SEQUENCE [LARGE SCALE GENOMIC DNA]</scope>
    <source>
        <strain evidence="3">JCM 16929</strain>
    </source>
</reference>
<evidence type="ECO:0000313" key="3">
    <source>
        <dbReference type="Proteomes" id="UP001501490"/>
    </source>
</evidence>
<comment type="caution">
    <text evidence="2">The sequence shown here is derived from an EMBL/GenBank/DDBJ whole genome shotgun (WGS) entry which is preliminary data.</text>
</comment>
<gene>
    <name evidence="2" type="ORF">GCM10022236_46790</name>
</gene>
<evidence type="ECO:0000313" key="2">
    <source>
        <dbReference type="EMBL" id="GAA3638958.1"/>
    </source>
</evidence>
<feature type="region of interest" description="Disordered" evidence="1">
    <location>
        <begin position="1"/>
        <end position="64"/>
    </location>
</feature>
<evidence type="ECO:0008006" key="4">
    <source>
        <dbReference type="Google" id="ProtNLM"/>
    </source>
</evidence>
<protein>
    <recommendedName>
        <fullName evidence="4">DUF5709 domain-containing protein</fullName>
    </recommendedName>
</protein>
<dbReference type="Proteomes" id="UP001501490">
    <property type="component" value="Unassembled WGS sequence"/>
</dbReference>
<accession>A0ABP7ARF6</accession>
<organism evidence="2 3">
    <name type="scientific">Microlunatus ginsengisoli</name>
    <dbReference type="NCBI Taxonomy" id="363863"/>
    <lineage>
        <taxon>Bacteria</taxon>
        <taxon>Bacillati</taxon>
        <taxon>Actinomycetota</taxon>
        <taxon>Actinomycetes</taxon>
        <taxon>Propionibacteriales</taxon>
        <taxon>Propionibacteriaceae</taxon>
        <taxon>Microlunatus</taxon>
    </lineage>
</organism>